<comment type="cofactor">
    <cofactor evidence="1">
        <name>Mg(2+)</name>
        <dbReference type="ChEBI" id="CHEBI:18420"/>
    </cofactor>
    <text evidence="1">Binds 2 magnesium ions per subunit.</text>
</comment>
<evidence type="ECO:0000313" key="2">
    <source>
        <dbReference type="EMBL" id="MSU92336.1"/>
    </source>
</evidence>
<evidence type="ECO:0000313" key="3">
    <source>
        <dbReference type="Proteomes" id="UP000474957"/>
    </source>
</evidence>
<dbReference type="Pfam" id="PF03747">
    <property type="entry name" value="ADP_ribosyl_GH"/>
    <property type="match status" value="2"/>
</dbReference>
<gene>
    <name evidence="2" type="ORF">GE300_22670</name>
</gene>
<name>A0A6L5Z708_9RHOB</name>
<dbReference type="PANTHER" id="PTHR16222:SF12">
    <property type="entry name" value="ADP-RIBOSYLGLYCOHYDROLASE-RELATED"/>
    <property type="match status" value="1"/>
</dbReference>
<feature type="binding site" evidence="1">
    <location>
        <position position="233"/>
    </location>
    <ligand>
        <name>Mg(2+)</name>
        <dbReference type="ChEBI" id="CHEBI:18420"/>
        <label>1</label>
    </ligand>
</feature>
<sequence>MMNEDRLKGAFLGLAVGDALGTTLEFSPRPAQPVVTDMVGGGPFGLAPGGWTDDTSMALCLADSLLEHPGFDPDDLMRRFVNWWRTGHNSHTGTCFDIGITTSWALARFAQGGDPFAGSTDPRSAGNGGIMRLAPVVLAFHADPERMREVAALQSRTTHAAPECLEFAAQLADAIHAEIRGEGALVTGLSRASVSSSGYVRHTFDAAVWAVATTGSFREALLAAVNLGDDADTVSAVAGQIAGARYGLAGIPGEWLTKLAWRERIETRADRLIASGRKQASDRNA</sequence>
<protein>
    <submittedName>
        <fullName evidence="2">ADP-ribosylglycohydrolase family protein</fullName>
    </submittedName>
</protein>
<dbReference type="SUPFAM" id="SSF101478">
    <property type="entry name" value="ADP-ribosylglycohydrolase"/>
    <property type="match status" value="1"/>
</dbReference>
<keyword evidence="1" id="KW-0460">Magnesium</keyword>
<proteinExistence type="predicted"/>
<feature type="binding site" evidence="1">
    <location>
        <position position="230"/>
    </location>
    <ligand>
        <name>Mg(2+)</name>
        <dbReference type="ChEBI" id="CHEBI:18420"/>
        <label>1</label>
    </ligand>
</feature>
<dbReference type="RefSeq" id="WP_154449833.1">
    <property type="nucleotide sequence ID" value="NZ_WIND01000074.1"/>
</dbReference>
<keyword evidence="3" id="KW-1185">Reference proteome</keyword>
<dbReference type="Gene3D" id="1.10.4080.10">
    <property type="entry name" value="ADP-ribosylation/Crystallin J1"/>
    <property type="match status" value="1"/>
</dbReference>
<evidence type="ECO:0000256" key="1">
    <source>
        <dbReference type="PIRSR" id="PIRSR605502-1"/>
    </source>
</evidence>
<dbReference type="GO" id="GO:0016787">
    <property type="term" value="F:hydrolase activity"/>
    <property type="evidence" value="ECO:0007669"/>
    <property type="project" value="UniProtKB-KW"/>
</dbReference>
<dbReference type="InterPro" id="IPR036705">
    <property type="entry name" value="Ribosyl_crysJ1_sf"/>
</dbReference>
<reference evidence="2 3" key="1">
    <citation type="submission" date="2019-10" db="EMBL/GenBank/DDBJ databases">
        <title>Cognatihalovulum marinum gen. nov. sp. nov., a new member of the family Rhodobacteraceae isolated from deep seawater of the Northwest Indian Ocean.</title>
        <authorList>
            <person name="Ruan C."/>
            <person name="Wang J."/>
            <person name="Zheng X."/>
            <person name="Song L."/>
            <person name="Zhu Y."/>
            <person name="Huang Y."/>
            <person name="Lu Z."/>
            <person name="Du W."/>
            <person name="Huang L."/>
            <person name="Dai X."/>
        </authorList>
    </citation>
    <scope>NUCLEOTIDE SEQUENCE [LARGE SCALE GENOMIC DNA]</scope>
    <source>
        <strain evidence="2 3">2CG4</strain>
    </source>
</reference>
<keyword evidence="2" id="KW-0378">Hydrolase</keyword>
<feature type="binding site" evidence="1">
    <location>
        <position position="232"/>
    </location>
    <ligand>
        <name>Mg(2+)</name>
        <dbReference type="ChEBI" id="CHEBI:18420"/>
        <label>1</label>
    </ligand>
</feature>
<feature type="binding site" evidence="1">
    <location>
        <position position="52"/>
    </location>
    <ligand>
        <name>Mg(2+)</name>
        <dbReference type="ChEBI" id="CHEBI:18420"/>
        <label>1</label>
    </ligand>
</feature>
<feature type="binding site" evidence="1">
    <location>
        <position position="54"/>
    </location>
    <ligand>
        <name>Mg(2+)</name>
        <dbReference type="ChEBI" id="CHEBI:18420"/>
        <label>1</label>
    </ligand>
</feature>
<dbReference type="PANTHER" id="PTHR16222">
    <property type="entry name" value="ADP-RIBOSYLGLYCOHYDROLASE"/>
    <property type="match status" value="1"/>
</dbReference>
<organism evidence="2 3">
    <name type="scientific">Halovulum marinum</name>
    <dbReference type="NCBI Taxonomy" id="2662447"/>
    <lineage>
        <taxon>Bacteria</taxon>
        <taxon>Pseudomonadati</taxon>
        <taxon>Pseudomonadota</taxon>
        <taxon>Alphaproteobacteria</taxon>
        <taxon>Rhodobacterales</taxon>
        <taxon>Paracoccaceae</taxon>
        <taxon>Halovulum</taxon>
    </lineage>
</organism>
<dbReference type="InterPro" id="IPR005502">
    <property type="entry name" value="Ribosyl_crysJ1"/>
</dbReference>
<accession>A0A6L5Z708</accession>
<keyword evidence="1" id="KW-0479">Metal-binding</keyword>
<comment type="caution">
    <text evidence="2">The sequence shown here is derived from an EMBL/GenBank/DDBJ whole genome shotgun (WGS) entry which is preliminary data.</text>
</comment>
<dbReference type="AlphaFoldDB" id="A0A6L5Z708"/>
<dbReference type="Proteomes" id="UP000474957">
    <property type="component" value="Unassembled WGS sequence"/>
</dbReference>
<dbReference type="EMBL" id="WIND01000074">
    <property type="protein sequence ID" value="MSU92336.1"/>
    <property type="molecule type" value="Genomic_DNA"/>
</dbReference>
<dbReference type="InterPro" id="IPR050792">
    <property type="entry name" value="ADP-ribosylglycohydrolase"/>
</dbReference>
<feature type="binding site" evidence="1">
    <location>
        <position position="53"/>
    </location>
    <ligand>
        <name>Mg(2+)</name>
        <dbReference type="ChEBI" id="CHEBI:18420"/>
        <label>1</label>
    </ligand>
</feature>
<dbReference type="GO" id="GO:0046872">
    <property type="term" value="F:metal ion binding"/>
    <property type="evidence" value="ECO:0007669"/>
    <property type="project" value="UniProtKB-KW"/>
</dbReference>